<keyword evidence="2" id="KW-0472">Membrane</keyword>
<name>A0A1B0A8E6_GLOPL</name>
<proteinExistence type="predicted"/>
<keyword evidence="2" id="KW-1133">Transmembrane helix</keyword>
<evidence type="ECO:0000256" key="2">
    <source>
        <dbReference type="SAM" id="Phobius"/>
    </source>
</evidence>
<protein>
    <submittedName>
        <fullName evidence="3">Uncharacterized protein</fullName>
    </submittedName>
</protein>
<dbReference type="EnsemblMetazoa" id="GPAI037555-RA">
    <property type="protein sequence ID" value="GPAI037555-PA"/>
    <property type="gene ID" value="GPAI037555"/>
</dbReference>
<reference evidence="4" key="1">
    <citation type="submission" date="2014-03" db="EMBL/GenBank/DDBJ databases">
        <authorList>
            <person name="Aksoy S."/>
            <person name="Warren W."/>
            <person name="Wilson R.K."/>
        </authorList>
    </citation>
    <scope>NUCLEOTIDE SEQUENCE [LARGE SCALE GENOMIC DNA]</scope>
    <source>
        <strain evidence="4">IAEA</strain>
    </source>
</reference>
<sequence length="118" mass="14142">MALKSMLNMFYLQSKQISNNARHTSVERQQQQQQQQQQREQNQTQQTGQVDTFIPLCGLWSKRYGLTRTDYRLVAVCWLLMLICMRVCVYRPRNHVGRCVEINLRRAYLDLEEVLKNY</sequence>
<accession>A0A1B0A8E6</accession>
<dbReference type="Proteomes" id="UP000092445">
    <property type="component" value="Unassembled WGS sequence"/>
</dbReference>
<keyword evidence="2" id="KW-0812">Transmembrane</keyword>
<feature type="transmembrane region" description="Helical" evidence="2">
    <location>
        <begin position="71"/>
        <end position="89"/>
    </location>
</feature>
<evidence type="ECO:0000313" key="3">
    <source>
        <dbReference type="EnsemblMetazoa" id="GPAI037555-PA"/>
    </source>
</evidence>
<dbReference type="AlphaFoldDB" id="A0A1B0A8E6"/>
<reference evidence="3" key="2">
    <citation type="submission" date="2020-05" db="UniProtKB">
        <authorList>
            <consortium name="EnsemblMetazoa"/>
        </authorList>
    </citation>
    <scope>IDENTIFICATION</scope>
    <source>
        <strain evidence="3">IAEA</strain>
    </source>
</reference>
<dbReference type="VEuPathDB" id="VectorBase:GPAI037555"/>
<feature type="compositionally biased region" description="Low complexity" evidence="1">
    <location>
        <begin position="27"/>
        <end position="47"/>
    </location>
</feature>
<organism evidence="3 4">
    <name type="scientific">Glossina pallidipes</name>
    <name type="common">Tsetse fly</name>
    <dbReference type="NCBI Taxonomy" id="7398"/>
    <lineage>
        <taxon>Eukaryota</taxon>
        <taxon>Metazoa</taxon>
        <taxon>Ecdysozoa</taxon>
        <taxon>Arthropoda</taxon>
        <taxon>Hexapoda</taxon>
        <taxon>Insecta</taxon>
        <taxon>Pterygota</taxon>
        <taxon>Neoptera</taxon>
        <taxon>Endopterygota</taxon>
        <taxon>Diptera</taxon>
        <taxon>Brachycera</taxon>
        <taxon>Muscomorpha</taxon>
        <taxon>Hippoboscoidea</taxon>
        <taxon>Glossinidae</taxon>
        <taxon>Glossina</taxon>
    </lineage>
</organism>
<evidence type="ECO:0000313" key="4">
    <source>
        <dbReference type="Proteomes" id="UP000092445"/>
    </source>
</evidence>
<keyword evidence="4" id="KW-1185">Reference proteome</keyword>
<evidence type="ECO:0000256" key="1">
    <source>
        <dbReference type="SAM" id="MobiDB-lite"/>
    </source>
</evidence>
<feature type="region of interest" description="Disordered" evidence="1">
    <location>
        <begin position="20"/>
        <end position="47"/>
    </location>
</feature>